<gene>
    <name evidence="5" type="ORF">SAMEA4029009_CIC11G00000004763</name>
</gene>
<dbReference type="Gene3D" id="2.40.160.210">
    <property type="entry name" value="Acyl-CoA thioesterase, double hotdog domain"/>
    <property type="match status" value="1"/>
</dbReference>
<dbReference type="GO" id="GO:0009062">
    <property type="term" value="P:fatty acid catabolic process"/>
    <property type="evidence" value="ECO:0007669"/>
    <property type="project" value="TreeGrafter"/>
</dbReference>
<sequence>MSPEMTTAVHQSRIEEKFAVIKKSATEFVGKYPLEAFSDAARGTYGGDFVAQSLVAAWETVEDKLFHPHSLHAYFLKAGLVHSVMRYEVEPMTDGRNFCSRQVKCYQLHSNQLCFILNASFTKDNSIASRKEKFSKLTEEEQHHKHAKVPLEFMRKPNALFDKYMDKVDTLPQFEHTNGNMTHAIPPETMKYKSDKTTEPGSKLFGLFGKVNDDLENAKDRISASIIDFAFLSDSFYLSTLVRAMNINMHDEDATNFFRVSLDHAIFFHDADFDPTEWMFIDYLFSRMSNNRALVTAQFYTKEKKLVATVQQEALVFIPMDVAKKTSGGSYKL</sequence>
<dbReference type="PANTHER" id="PTHR11066">
    <property type="entry name" value="ACYL-COA THIOESTERASE"/>
    <property type="match status" value="1"/>
</dbReference>
<dbReference type="InterPro" id="IPR003703">
    <property type="entry name" value="Acyl_CoA_thio"/>
</dbReference>
<evidence type="ECO:0000256" key="1">
    <source>
        <dbReference type="ARBA" id="ARBA00006538"/>
    </source>
</evidence>
<evidence type="ECO:0000313" key="6">
    <source>
        <dbReference type="Proteomes" id="UP000182259"/>
    </source>
</evidence>
<dbReference type="GO" id="GO:0006637">
    <property type="term" value="P:acyl-CoA metabolic process"/>
    <property type="evidence" value="ECO:0007669"/>
    <property type="project" value="InterPro"/>
</dbReference>
<dbReference type="EMBL" id="LT635764">
    <property type="protein sequence ID" value="SGZ50366.1"/>
    <property type="molecule type" value="Genomic_DNA"/>
</dbReference>
<evidence type="ECO:0000259" key="3">
    <source>
        <dbReference type="Pfam" id="PF13622"/>
    </source>
</evidence>
<dbReference type="CDD" id="cd03444">
    <property type="entry name" value="Thioesterase_II_repeat1"/>
    <property type="match status" value="1"/>
</dbReference>
<protein>
    <submittedName>
        <fullName evidence="5">CIC11C00000004763</fullName>
    </submittedName>
</protein>
<dbReference type="PANTHER" id="PTHR11066:SF34">
    <property type="entry name" value="ACYL-COENZYME A THIOESTERASE 8"/>
    <property type="match status" value="1"/>
</dbReference>
<reference evidence="5 6" key="1">
    <citation type="submission" date="2016-10" db="EMBL/GenBank/DDBJ databases">
        <authorList>
            <person name="de Groot N.N."/>
        </authorList>
    </citation>
    <scope>NUCLEOTIDE SEQUENCE [LARGE SCALE GENOMIC DNA]</scope>
    <source>
        <strain evidence="5 6">PYCC 4715</strain>
    </source>
</reference>
<comment type="similarity">
    <text evidence="1">Belongs to the C/M/P thioester hydrolase family.</text>
</comment>
<dbReference type="GO" id="GO:0005782">
    <property type="term" value="C:peroxisomal matrix"/>
    <property type="evidence" value="ECO:0007669"/>
    <property type="project" value="UniProtKB-SubCell"/>
</dbReference>
<evidence type="ECO:0000259" key="4">
    <source>
        <dbReference type="Pfam" id="PF20789"/>
    </source>
</evidence>
<keyword evidence="2" id="KW-0378">Hydrolase</keyword>
<dbReference type="Proteomes" id="UP000182259">
    <property type="component" value="Chromosome I"/>
</dbReference>
<dbReference type="InterPro" id="IPR042171">
    <property type="entry name" value="Acyl-CoA_hotdog"/>
</dbReference>
<feature type="domain" description="Acyl-CoA thioesterase-like N-terminal HotDog" evidence="3">
    <location>
        <begin position="40"/>
        <end position="121"/>
    </location>
</feature>
<dbReference type="InterPro" id="IPR049449">
    <property type="entry name" value="TesB_ACOT8-like_N"/>
</dbReference>
<dbReference type="CDD" id="cd03445">
    <property type="entry name" value="Thioesterase_II_repeat2"/>
    <property type="match status" value="1"/>
</dbReference>
<accession>A0A1L0DD99</accession>
<dbReference type="AlphaFoldDB" id="A0A1L0DD99"/>
<name>A0A1L0DD99_9ASCO</name>
<dbReference type="InterPro" id="IPR029069">
    <property type="entry name" value="HotDog_dom_sf"/>
</dbReference>
<organism evidence="5 6">
    <name type="scientific">Sungouiella intermedia</name>
    <dbReference type="NCBI Taxonomy" id="45354"/>
    <lineage>
        <taxon>Eukaryota</taxon>
        <taxon>Fungi</taxon>
        <taxon>Dikarya</taxon>
        <taxon>Ascomycota</taxon>
        <taxon>Saccharomycotina</taxon>
        <taxon>Pichiomycetes</taxon>
        <taxon>Metschnikowiaceae</taxon>
        <taxon>Sungouiella</taxon>
    </lineage>
</organism>
<dbReference type="GO" id="GO:0047617">
    <property type="term" value="F:fatty acyl-CoA hydrolase activity"/>
    <property type="evidence" value="ECO:0007669"/>
    <property type="project" value="InterPro"/>
</dbReference>
<evidence type="ECO:0000256" key="2">
    <source>
        <dbReference type="ARBA" id="ARBA00022801"/>
    </source>
</evidence>
<evidence type="ECO:0000313" key="5">
    <source>
        <dbReference type="EMBL" id="SGZ50366.1"/>
    </source>
</evidence>
<dbReference type="Pfam" id="PF13622">
    <property type="entry name" value="4HBT_3"/>
    <property type="match status" value="1"/>
</dbReference>
<dbReference type="InterPro" id="IPR049450">
    <property type="entry name" value="ACOT8-like_C"/>
</dbReference>
<feature type="domain" description="Acyl-CoA thioesterase-like C-terminal" evidence="4">
    <location>
        <begin position="227"/>
        <end position="316"/>
    </location>
</feature>
<proteinExistence type="inferred from homology"/>
<dbReference type="SUPFAM" id="SSF54637">
    <property type="entry name" value="Thioesterase/thiol ester dehydrase-isomerase"/>
    <property type="match status" value="2"/>
</dbReference>
<dbReference type="Pfam" id="PF20789">
    <property type="entry name" value="4HBT_3C"/>
    <property type="match status" value="1"/>
</dbReference>